<evidence type="ECO:0000313" key="1">
    <source>
        <dbReference type="EMBL" id="KAJ7413323.1"/>
    </source>
</evidence>
<name>A0ABQ9D5V7_9PASS</name>
<gene>
    <name evidence="1" type="ORF">WISP_91383</name>
</gene>
<proteinExistence type="predicted"/>
<organism evidence="1 2">
    <name type="scientific">Willisornis vidua</name>
    <name type="common">Xingu scale-backed antbird</name>
    <dbReference type="NCBI Taxonomy" id="1566151"/>
    <lineage>
        <taxon>Eukaryota</taxon>
        <taxon>Metazoa</taxon>
        <taxon>Chordata</taxon>
        <taxon>Craniata</taxon>
        <taxon>Vertebrata</taxon>
        <taxon>Euteleostomi</taxon>
        <taxon>Archelosauria</taxon>
        <taxon>Archosauria</taxon>
        <taxon>Dinosauria</taxon>
        <taxon>Saurischia</taxon>
        <taxon>Theropoda</taxon>
        <taxon>Coelurosauria</taxon>
        <taxon>Aves</taxon>
        <taxon>Neognathae</taxon>
        <taxon>Neoaves</taxon>
        <taxon>Telluraves</taxon>
        <taxon>Australaves</taxon>
        <taxon>Passeriformes</taxon>
        <taxon>Thamnophilidae</taxon>
        <taxon>Willisornis</taxon>
    </lineage>
</organism>
<reference evidence="1" key="1">
    <citation type="submission" date="2019-10" db="EMBL/GenBank/DDBJ databases">
        <authorList>
            <person name="Soares A.E.R."/>
            <person name="Aleixo A."/>
            <person name="Schneider P."/>
            <person name="Miyaki C.Y."/>
            <person name="Schneider M.P."/>
            <person name="Mello C."/>
            <person name="Vasconcelos A.T.R."/>
        </authorList>
    </citation>
    <scope>NUCLEOTIDE SEQUENCE</scope>
    <source>
        <tissue evidence="1">Muscle</tissue>
    </source>
</reference>
<protein>
    <submittedName>
        <fullName evidence="1">Uncharacterized protein</fullName>
    </submittedName>
</protein>
<dbReference type="Proteomes" id="UP001145742">
    <property type="component" value="Unassembled WGS sequence"/>
</dbReference>
<dbReference type="EMBL" id="WHWB01034148">
    <property type="protein sequence ID" value="KAJ7413323.1"/>
    <property type="molecule type" value="Genomic_DNA"/>
</dbReference>
<comment type="caution">
    <text evidence="1">The sequence shown here is derived from an EMBL/GenBank/DDBJ whole genome shotgun (WGS) entry which is preliminary data.</text>
</comment>
<evidence type="ECO:0000313" key="2">
    <source>
        <dbReference type="Proteomes" id="UP001145742"/>
    </source>
</evidence>
<keyword evidence="2" id="KW-1185">Reference proteome</keyword>
<accession>A0ABQ9D5V7</accession>
<sequence>MGYQLLQEHVIEDSVKGFAEVQIDYIHSLPLIHQEGYLIIKRDQVGQTGPAPPKHMLAGSNPLSIL</sequence>